<dbReference type="KEGG" id="tab:CIG75_12985"/>
<dbReference type="EMBL" id="CP022657">
    <property type="protein sequence ID" value="ASS75814.1"/>
    <property type="molecule type" value="Genomic_DNA"/>
</dbReference>
<dbReference type="RefSeq" id="WP_094237055.1">
    <property type="nucleotide sequence ID" value="NZ_CP022657.1"/>
</dbReference>
<sequence length="98" mass="10489">MEQKQTFDVMSGLAARHAEIGGQIDENVSCVGSAAAHLAQIATQQGKICACHVTGCDDKKETAVGTAISLIMLDQDLLAKFREMRIGKLTSILKEQCP</sequence>
<reference evidence="1 2" key="1">
    <citation type="journal article" date="2015" name="Int. J. Syst. Evol. Microbiol.">
        <title>Tumebacillus algifaecis sp. nov., isolated from decomposing algal scum.</title>
        <authorList>
            <person name="Wu Y.F."/>
            <person name="Zhang B."/>
            <person name="Xing P."/>
            <person name="Wu Q.L."/>
            <person name="Liu S.J."/>
        </authorList>
    </citation>
    <scope>NUCLEOTIDE SEQUENCE [LARGE SCALE GENOMIC DNA]</scope>
    <source>
        <strain evidence="1 2">THMBR28</strain>
    </source>
</reference>
<proteinExistence type="predicted"/>
<evidence type="ECO:0000313" key="2">
    <source>
        <dbReference type="Proteomes" id="UP000214688"/>
    </source>
</evidence>
<keyword evidence="2" id="KW-1185">Reference proteome</keyword>
<accession>A0A223D343</accession>
<evidence type="ECO:0000313" key="1">
    <source>
        <dbReference type="EMBL" id="ASS75814.1"/>
    </source>
</evidence>
<name>A0A223D343_9BACL</name>
<dbReference type="Proteomes" id="UP000214688">
    <property type="component" value="Chromosome"/>
</dbReference>
<protein>
    <submittedName>
        <fullName evidence="1">Uncharacterized protein</fullName>
    </submittedName>
</protein>
<organism evidence="1 2">
    <name type="scientific">Tumebacillus algifaecis</name>
    <dbReference type="NCBI Taxonomy" id="1214604"/>
    <lineage>
        <taxon>Bacteria</taxon>
        <taxon>Bacillati</taxon>
        <taxon>Bacillota</taxon>
        <taxon>Bacilli</taxon>
        <taxon>Bacillales</taxon>
        <taxon>Alicyclobacillaceae</taxon>
        <taxon>Tumebacillus</taxon>
    </lineage>
</organism>
<gene>
    <name evidence="1" type="ORF">CIG75_12985</name>
</gene>
<dbReference type="AlphaFoldDB" id="A0A223D343"/>